<evidence type="ECO:0000313" key="1">
    <source>
        <dbReference type="EMBL" id="QDU18995.1"/>
    </source>
</evidence>
<gene>
    <name evidence="1" type="ORF">ETAA1_08960</name>
</gene>
<dbReference type="KEGG" id="uli:ETAA1_08960"/>
<reference evidence="1 2" key="1">
    <citation type="submission" date="2019-02" db="EMBL/GenBank/DDBJ databases">
        <title>Deep-cultivation of Planctomycetes and their phenomic and genomic characterization uncovers novel biology.</title>
        <authorList>
            <person name="Wiegand S."/>
            <person name="Jogler M."/>
            <person name="Boedeker C."/>
            <person name="Pinto D."/>
            <person name="Vollmers J."/>
            <person name="Rivas-Marin E."/>
            <person name="Kohn T."/>
            <person name="Peeters S.H."/>
            <person name="Heuer A."/>
            <person name="Rast P."/>
            <person name="Oberbeckmann S."/>
            <person name="Bunk B."/>
            <person name="Jeske O."/>
            <person name="Meyerdierks A."/>
            <person name="Storesund J.E."/>
            <person name="Kallscheuer N."/>
            <person name="Luecker S."/>
            <person name="Lage O.M."/>
            <person name="Pohl T."/>
            <person name="Merkel B.J."/>
            <person name="Hornburger P."/>
            <person name="Mueller R.-W."/>
            <person name="Bruemmer F."/>
            <person name="Labrenz M."/>
            <person name="Spormann A.M."/>
            <person name="Op den Camp H."/>
            <person name="Overmann J."/>
            <person name="Amann R."/>
            <person name="Jetten M.S.M."/>
            <person name="Mascher T."/>
            <person name="Medema M.H."/>
            <person name="Devos D.P."/>
            <person name="Kaster A.-K."/>
            <person name="Ovreas L."/>
            <person name="Rohde M."/>
            <person name="Galperin M.Y."/>
            <person name="Jogler C."/>
        </authorList>
    </citation>
    <scope>NUCLEOTIDE SEQUENCE [LARGE SCALE GENOMIC DNA]</scope>
    <source>
        <strain evidence="1 2">ETA_A1</strain>
    </source>
</reference>
<protein>
    <submittedName>
        <fullName evidence="1">Uncharacterized protein</fullName>
    </submittedName>
</protein>
<dbReference type="AlphaFoldDB" id="A0A517XNA7"/>
<evidence type="ECO:0000313" key="2">
    <source>
        <dbReference type="Proteomes" id="UP000319576"/>
    </source>
</evidence>
<organism evidence="1 2">
    <name type="scientific">Urbifossiella limnaea</name>
    <dbReference type="NCBI Taxonomy" id="2528023"/>
    <lineage>
        <taxon>Bacteria</taxon>
        <taxon>Pseudomonadati</taxon>
        <taxon>Planctomycetota</taxon>
        <taxon>Planctomycetia</taxon>
        <taxon>Gemmatales</taxon>
        <taxon>Gemmataceae</taxon>
        <taxon>Urbifossiella</taxon>
    </lineage>
</organism>
<accession>A0A517XNA7</accession>
<dbReference type="Proteomes" id="UP000319576">
    <property type="component" value="Chromosome"/>
</dbReference>
<dbReference type="EMBL" id="CP036273">
    <property type="protein sequence ID" value="QDU18995.1"/>
    <property type="molecule type" value="Genomic_DNA"/>
</dbReference>
<proteinExistence type="predicted"/>
<name>A0A517XNA7_9BACT</name>
<dbReference type="RefSeq" id="WP_145234662.1">
    <property type="nucleotide sequence ID" value="NZ_CP036273.1"/>
</dbReference>
<sequence>MPADRGKRHAAAHLAAILTVVAVLVAHAVPLAPRPGNVRHLVAAYLADEDAAREAYRDVRFTASGTVNWSHRTIDIMSRLFNDDEAERSPDLERAAREATVYTTLPGGHQVLADFDPDRQAEALAIRPGDRVTVTGRHTGSWFGGGGLPR</sequence>
<keyword evidence="2" id="KW-1185">Reference proteome</keyword>